<dbReference type="AlphaFoldDB" id="A0A1F6UX75"/>
<dbReference type="STRING" id="1801735.A2645_01985"/>
<protein>
    <submittedName>
        <fullName evidence="1">Uncharacterized protein</fullName>
    </submittedName>
</protein>
<proteinExistence type="predicted"/>
<evidence type="ECO:0000313" key="1">
    <source>
        <dbReference type="EMBL" id="OGI61933.1"/>
    </source>
</evidence>
<sequence length="121" mass="14139">MWEGPKPASLTYEADYKGNDTGYVENFEKNLVDEVCTQCDFWDCVLGYKESFSIQVKVLGDQEENKKYEDHLTKLITDEIVKRAGRSPESSFEDDMSDEKKREIERGVLEAKIRFPRLFIK</sequence>
<name>A0A1F6UX75_9BACT</name>
<organism evidence="1 2">
    <name type="scientific">Candidatus Nomurabacteria bacterium RIFCSPHIGHO2_01_FULL_39_9</name>
    <dbReference type="NCBI Taxonomy" id="1801735"/>
    <lineage>
        <taxon>Bacteria</taxon>
        <taxon>Candidatus Nomuraibacteriota</taxon>
    </lineage>
</organism>
<gene>
    <name evidence="1" type="ORF">A2645_01985</name>
</gene>
<comment type="caution">
    <text evidence="1">The sequence shown here is derived from an EMBL/GenBank/DDBJ whole genome shotgun (WGS) entry which is preliminary data.</text>
</comment>
<dbReference type="EMBL" id="MFTL01000006">
    <property type="protein sequence ID" value="OGI61933.1"/>
    <property type="molecule type" value="Genomic_DNA"/>
</dbReference>
<dbReference type="Proteomes" id="UP000182253">
    <property type="component" value="Unassembled WGS sequence"/>
</dbReference>
<accession>A0A1F6UX75</accession>
<reference evidence="1 2" key="1">
    <citation type="journal article" date="2016" name="Nat. Commun.">
        <title>Thousands of microbial genomes shed light on interconnected biogeochemical processes in an aquifer system.</title>
        <authorList>
            <person name="Anantharaman K."/>
            <person name="Brown C.T."/>
            <person name="Hug L.A."/>
            <person name="Sharon I."/>
            <person name="Castelle C.J."/>
            <person name="Probst A.J."/>
            <person name="Thomas B.C."/>
            <person name="Singh A."/>
            <person name="Wilkins M.J."/>
            <person name="Karaoz U."/>
            <person name="Brodie E.L."/>
            <person name="Williams K.H."/>
            <person name="Hubbard S.S."/>
            <person name="Banfield J.F."/>
        </authorList>
    </citation>
    <scope>NUCLEOTIDE SEQUENCE [LARGE SCALE GENOMIC DNA]</scope>
</reference>
<evidence type="ECO:0000313" key="2">
    <source>
        <dbReference type="Proteomes" id="UP000182253"/>
    </source>
</evidence>